<dbReference type="PRINTS" id="PR01301">
    <property type="entry name" value="RGSPROTEIN"/>
</dbReference>
<keyword evidence="2" id="KW-0343">GTPase activation</keyword>
<dbReference type="SUPFAM" id="SSF48097">
    <property type="entry name" value="Regulator of G-protein signaling, RGS"/>
    <property type="match status" value="1"/>
</dbReference>
<accession>A0ABQ8TUB0</accession>
<dbReference type="SMART" id="SM00390">
    <property type="entry name" value="GoLoco"/>
    <property type="match status" value="1"/>
</dbReference>
<feature type="region of interest" description="Disordered" evidence="5">
    <location>
        <begin position="708"/>
        <end position="806"/>
    </location>
</feature>
<dbReference type="Pfam" id="PF02196">
    <property type="entry name" value="RBD"/>
    <property type="match status" value="1"/>
</dbReference>
<dbReference type="Gene3D" id="1.10.167.10">
    <property type="entry name" value="Regulator of G-protein Signalling 4, domain 2"/>
    <property type="match status" value="1"/>
</dbReference>
<feature type="region of interest" description="Disordered" evidence="5">
    <location>
        <begin position="634"/>
        <end position="694"/>
    </location>
</feature>
<dbReference type="SMART" id="SM00455">
    <property type="entry name" value="RBD"/>
    <property type="match status" value="2"/>
</dbReference>
<evidence type="ECO:0000256" key="2">
    <source>
        <dbReference type="ARBA" id="ARBA00022468"/>
    </source>
</evidence>
<dbReference type="PANTHER" id="PTHR45945">
    <property type="entry name" value="REGULATOR OF G-PROTEIN SIGNALING LOCO"/>
    <property type="match status" value="1"/>
</dbReference>
<evidence type="ECO:0000259" key="7">
    <source>
        <dbReference type="PROSITE" id="PS50898"/>
    </source>
</evidence>
<evidence type="ECO:0000313" key="9">
    <source>
        <dbReference type="Proteomes" id="UP001148838"/>
    </source>
</evidence>
<feature type="compositionally biased region" description="Basic and acidic residues" evidence="5">
    <location>
        <begin position="261"/>
        <end position="283"/>
    </location>
</feature>
<dbReference type="EMBL" id="JAJSOF020000003">
    <property type="protein sequence ID" value="KAJ4449282.1"/>
    <property type="molecule type" value="Genomic_DNA"/>
</dbReference>
<dbReference type="Gene3D" id="3.10.20.90">
    <property type="entry name" value="Phosphatidylinositol 3-kinase Catalytic Subunit, Chain A, domain 1"/>
    <property type="match status" value="2"/>
</dbReference>
<evidence type="ECO:0000313" key="8">
    <source>
        <dbReference type="EMBL" id="KAJ4449282.1"/>
    </source>
</evidence>
<feature type="compositionally biased region" description="Basic residues" evidence="5">
    <location>
        <begin position="248"/>
        <end position="260"/>
    </location>
</feature>
<feature type="domain" description="RGS" evidence="6">
    <location>
        <begin position="101"/>
        <end position="201"/>
    </location>
</feature>
<reference evidence="8 9" key="1">
    <citation type="journal article" date="2022" name="Allergy">
        <title>Genome assembly and annotation of Periplaneta americana reveal a comprehensive cockroach allergen profile.</title>
        <authorList>
            <person name="Wang L."/>
            <person name="Xiong Q."/>
            <person name="Saelim N."/>
            <person name="Wang L."/>
            <person name="Nong W."/>
            <person name="Wan A.T."/>
            <person name="Shi M."/>
            <person name="Liu X."/>
            <person name="Cao Q."/>
            <person name="Hui J.H.L."/>
            <person name="Sookrung N."/>
            <person name="Leung T.F."/>
            <person name="Tungtrongchitr A."/>
            <person name="Tsui S.K.W."/>
        </authorList>
    </citation>
    <scope>NUCLEOTIDE SEQUENCE [LARGE SCALE GENOMIC DNA]</scope>
    <source>
        <strain evidence="8">PWHHKU_190912</strain>
    </source>
</reference>
<dbReference type="SUPFAM" id="SSF54236">
    <property type="entry name" value="Ubiquitin-like"/>
    <property type="match status" value="2"/>
</dbReference>
<evidence type="ECO:0000256" key="1">
    <source>
        <dbReference type="ARBA" id="ARBA00004496"/>
    </source>
</evidence>
<gene>
    <name evidence="8" type="ORF">ANN_00680</name>
</gene>
<evidence type="ECO:0008006" key="10">
    <source>
        <dbReference type="Google" id="ProtNLM"/>
    </source>
</evidence>
<organism evidence="8 9">
    <name type="scientific">Periplaneta americana</name>
    <name type="common">American cockroach</name>
    <name type="synonym">Blatta americana</name>
    <dbReference type="NCBI Taxonomy" id="6978"/>
    <lineage>
        <taxon>Eukaryota</taxon>
        <taxon>Metazoa</taxon>
        <taxon>Ecdysozoa</taxon>
        <taxon>Arthropoda</taxon>
        <taxon>Hexapoda</taxon>
        <taxon>Insecta</taxon>
        <taxon>Pterygota</taxon>
        <taxon>Neoptera</taxon>
        <taxon>Polyneoptera</taxon>
        <taxon>Dictyoptera</taxon>
        <taxon>Blattodea</taxon>
        <taxon>Blattoidea</taxon>
        <taxon>Blattidae</taxon>
        <taxon>Blattinae</taxon>
        <taxon>Periplaneta</taxon>
    </lineage>
</organism>
<dbReference type="InterPro" id="IPR046995">
    <property type="entry name" value="RGS10/12/14-like"/>
</dbReference>
<keyword evidence="4" id="KW-0677">Repeat</keyword>
<sequence>MILKDILLELNDSCEQYGMKININKTKSMVIGRKIQKINLRILNETVEQVDSFKYLGCTISSNMSCCQEVKRRIAMDKEAFNRKRSIFCGPLEKELKKRLEFLKKEFSHENIYFWVACEKYRSLSIASERAAAARDIFERHLCLGALEPVNVDSHARQDTQDGLTEAAPTLFLQAQKQIFNLMKFDSYPRFLKSELYKECLVRELSGQELPFPGGDDLDTGLQLHTTADSPGHSKLKKSRSDAEDRRRKSLLPWHRKNRSKSKDRGESEYNKLRMMQQKRDTEDTVSVRSDVTSSRSSLASWDLALRGSFSRQSVTSGEGESCCTLCRVILPDGATTVVQTRSSESIRDLVLRLLDKRGLHYSAFEVFDGTNVKPLSLDEDSTILAGKEVRVEQRAVFRLDLPNRKTVGVKAKPGKSLGEVLRPILHKYGYKLELVTLCLMSENEVVELTAPVTSVDNQRLQVLTRSAEAWKNEVAHTVASQHKLKAAVPTLDEITNRVFEELLQGKVADGVHTTSDQGSIRSEDWGSEHSSGIFGRFLRRDSALLDKARESRVKGKKATNSSKHTGDESESKGAATSSNPKPPLIAKWKVGVKLQGRSESDELYEGLKRAQRSRLEDQRGTEINFELPDFLKDKENAPQTGKKFRKLRRGDESTSKFYEPTDLPAGSSQESLPVGASGGKCGFRPDKTPTTPGALVTRLLDQSFVTEGVIPSPRQAEEYFLGRRPDPGKSDKARRGESSAPVRHSITHSSDELTQGSNRPRQYSDPPPLPPKPKHLPVKASLWGSGTSAVGSSNPPTFRAPAEAANSRFLRPSEAKRDVRVCRSRRAVYLDQPSSSFV</sequence>
<dbReference type="PANTHER" id="PTHR45945:SF3">
    <property type="entry name" value="REGULATOR OF G-PROTEIN SIGNALING LOCO"/>
    <property type="match status" value="1"/>
</dbReference>
<dbReference type="InterPro" id="IPR016137">
    <property type="entry name" value="RGS"/>
</dbReference>
<dbReference type="InterPro" id="IPR003109">
    <property type="entry name" value="GoLoco_motif"/>
</dbReference>
<feature type="domain" description="RBD" evidence="7">
    <location>
        <begin position="396"/>
        <end position="466"/>
    </location>
</feature>
<protein>
    <recommendedName>
        <fullName evidence="10">Regulator of G-protein signaling loco</fullName>
    </recommendedName>
</protein>
<dbReference type="PROSITE" id="PS50132">
    <property type="entry name" value="RGS"/>
    <property type="match status" value="1"/>
</dbReference>
<feature type="region of interest" description="Disordered" evidence="5">
    <location>
        <begin position="212"/>
        <end position="289"/>
    </location>
</feature>
<dbReference type="InterPro" id="IPR029071">
    <property type="entry name" value="Ubiquitin-like_domsf"/>
</dbReference>
<dbReference type="InterPro" id="IPR024066">
    <property type="entry name" value="RGS_subdom1/3"/>
</dbReference>
<feature type="region of interest" description="Disordered" evidence="5">
    <location>
        <begin position="511"/>
        <end position="531"/>
    </location>
</feature>
<dbReference type="Proteomes" id="UP001148838">
    <property type="component" value="Unassembled WGS sequence"/>
</dbReference>
<dbReference type="Gene3D" id="1.10.196.10">
    <property type="match status" value="1"/>
</dbReference>
<evidence type="ECO:0000256" key="3">
    <source>
        <dbReference type="ARBA" id="ARBA00022490"/>
    </source>
</evidence>
<dbReference type="SMART" id="SM00315">
    <property type="entry name" value="RGS"/>
    <property type="match status" value="1"/>
</dbReference>
<name>A0ABQ8TUB0_PERAM</name>
<keyword evidence="9" id="KW-1185">Reference proteome</keyword>
<feature type="region of interest" description="Disordered" evidence="5">
    <location>
        <begin position="549"/>
        <end position="584"/>
    </location>
</feature>
<dbReference type="InterPro" id="IPR044926">
    <property type="entry name" value="RGS_subdomain_2"/>
</dbReference>
<keyword evidence="3" id="KW-0963">Cytoplasm</keyword>
<feature type="domain" description="RBD" evidence="7">
    <location>
        <begin position="325"/>
        <end position="395"/>
    </location>
</feature>
<evidence type="ECO:0000259" key="6">
    <source>
        <dbReference type="PROSITE" id="PS50132"/>
    </source>
</evidence>
<comment type="subcellular location">
    <subcellularLocation>
        <location evidence="1">Cytoplasm</location>
    </subcellularLocation>
</comment>
<feature type="compositionally biased region" description="Polar residues" evidence="5">
    <location>
        <begin position="785"/>
        <end position="797"/>
    </location>
</feature>
<dbReference type="PROSITE" id="PS50877">
    <property type="entry name" value="GOLOCO"/>
    <property type="match status" value="1"/>
</dbReference>
<dbReference type="Pfam" id="PF00615">
    <property type="entry name" value="RGS"/>
    <property type="match status" value="1"/>
</dbReference>
<evidence type="ECO:0000256" key="4">
    <source>
        <dbReference type="ARBA" id="ARBA00022737"/>
    </source>
</evidence>
<dbReference type="InterPro" id="IPR036305">
    <property type="entry name" value="RGS_sf"/>
</dbReference>
<dbReference type="PROSITE" id="PS50898">
    <property type="entry name" value="RBD"/>
    <property type="match status" value="2"/>
</dbReference>
<evidence type="ECO:0000256" key="5">
    <source>
        <dbReference type="SAM" id="MobiDB-lite"/>
    </source>
</evidence>
<feature type="compositionally biased region" description="Polar residues" evidence="5">
    <location>
        <begin position="753"/>
        <end position="762"/>
    </location>
</feature>
<dbReference type="CDD" id="cd17067">
    <property type="entry name" value="RBD2_RGS12_like"/>
    <property type="match status" value="1"/>
</dbReference>
<feature type="compositionally biased region" description="Basic and acidic residues" evidence="5">
    <location>
        <begin position="716"/>
        <end position="738"/>
    </location>
</feature>
<comment type="caution">
    <text evidence="8">The sequence shown here is derived from an EMBL/GenBank/DDBJ whole genome shotgun (WGS) entry which is preliminary data.</text>
</comment>
<dbReference type="InterPro" id="IPR003116">
    <property type="entry name" value="RBD_dom"/>
</dbReference>
<dbReference type="CDD" id="cd01817">
    <property type="entry name" value="RBD1_RGS12_like"/>
    <property type="match status" value="1"/>
</dbReference>
<proteinExistence type="predicted"/>